<comment type="caution">
    <text evidence="2">The sequence shown here is derived from an EMBL/GenBank/DDBJ whole genome shotgun (WGS) entry which is preliminary data.</text>
</comment>
<gene>
    <name evidence="2" type="ORF">H8S59_06060</name>
</gene>
<keyword evidence="1" id="KW-1133">Transmembrane helix</keyword>
<evidence type="ECO:0000313" key="3">
    <source>
        <dbReference type="Proteomes" id="UP000651852"/>
    </source>
</evidence>
<keyword evidence="1" id="KW-0472">Membrane</keyword>
<keyword evidence="3" id="KW-1185">Reference proteome</keyword>
<feature type="transmembrane region" description="Helical" evidence="1">
    <location>
        <begin position="74"/>
        <end position="95"/>
    </location>
</feature>
<keyword evidence="1" id="KW-0812">Transmembrane</keyword>
<name>A0ABR7AWM7_9PSED</name>
<accession>A0ABR7AWM7</accession>
<evidence type="ECO:0008006" key="4">
    <source>
        <dbReference type="Google" id="ProtNLM"/>
    </source>
</evidence>
<evidence type="ECO:0000313" key="2">
    <source>
        <dbReference type="EMBL" id="MBC3949324.1"/>
    </source>
</evidence>
<reference evidence="2 3" key="1">
    <citation type="submission" date="2020-08" db="EMBL/GenBank/DDBJ databases">
        <title>Putative novel bacterial strains isolated from necrotic wheat leaf tissues caused by Xanthomonas translucens.</title>
        <authorList>
            <person name="Tambong J.T."/>
        </authorList>
    </citation>
    <scope>NUCLEOTIDE SEQUENCE [LARGE SCALE GENOMIC DNA]</scope>
    <source>
        <strain evidence="2 3">DOAB 1069</strain>
    </source>
</reference>
<sequence length="111" mass="12535">MTFQFVAGMIGLVVVVPNPTLSRASRNIDHPSQAWRIFFRVMAVCMCYMFSSLATIIVLTNVLENYDLHGLSEIKRAMVVAAQPIPLLIVFYWLLAKGVRKVEQDRLKAGH</sequence>
<proteinExistence type="predicted"/>
<dbReference type="Proteomes" id="UP000651852">
    <property type="component" value="Unassembled WGS sequence"/>
</dbReference>
<protein>
    <recommendedName>
        <fullName evidence="4">DUF2798 domain-containing protein</fullName>
    </recommendedName>
</protein>
<evidence type="ECO:0000256" key="1">
    <source>
        <dbReference type="SAM" id="Phobius"/>
    </source>
</evidence>
<dbReference type="RefSeq" id="WP_187520824.1">
    <property type="nucleotide sequence ID" value="NZ_JACONW010000017.1"/>
</dbReference>
<organism evidence="2 3">
    <name type="scientific">Pseudomonas folii</name>
    <dbReference type="NCBI Taxonomy" id="2762593"/>
    <lineage>
        <taxon>Bacteria</taxon>
        <taxon>Pseudomonadati</taxon>
        <taxon>Pseudomonadota</taxon>
        <taxon>Gammaproteobacteria</taxon>
        <taxon>Pseudomonadales</taxon>
        <taxon>Pseudomonadaceae</taxon>
        <taxon>Pseudomonas</taxon>
    </lineage>
</organism>
<feature type="transmembrane region" description="Helical" evidence="1">
    <location>
        <begin position="34"/>
        <end position="62"/>
    </location>
</feature>
<dbReference type="EMBL" id="JACONW010000017">
    <property type="protein sequence ID" value="MBC3949324.1"/>
    <property type="molecule type" value="Genomic_DNA"/>
</dbReference>